<keyword evidence="3 5" id="KW-0732">Signal</keyword>
<feature type="domain" description="Fimbrial-type adhesion" evidence="6">
    <location>
        <begin position="39"/>
        <end position="200"/>
    </location>
</feature>
<organism evidence="7 8">
    <name type="scientific">Candidatus Pantoea gossypiicola</name>
    <dbReference type="NCBI Taxonomy" id="2608008"/>
    <lineage>
        <taxon>Bacteria</taxon>
        <taxon>Pseudomonadati</taxon>
        <taxon>Pseudomonadota</taxon>
        <taxon>Gammaproteobacteria</taxon>
        <taxon>Enterobacterales</taxon>
        <taxon>Erwiniaceae</taxon>
        <taxon>Pantoea</taxon>
    </lineage>
</organism>
<keyword evidence="4" id="KW-0281">Fimbrium</keyword>
<dbReference type="RefSeq" id="WP_150015934.1">
    <property type="nucleotide sequence ID" value="NZ_VWVM01000030.1"/>
</dbReference>
<evidence type="ECO:0000256" key="4">
    <source>
        <dbReference type="ARBA" id="ARBA00023263"/>
    </source>
</evidence>
<dbReference type="GO" id="GO:0043709">
    <property type="term" value="P:cell adhesion involved in single-species biofilm formation"/>
    <property type="evidence" value="ECO:0007669"/>
    <property type="project" value="TreeGrafter"/>
</dbReference>
<sequence>MKKIILAALMPVLMVAASDAMAGDPAPAQTPITIDGGKINFSGSIVATPCAVDNDSDGQTVKLGQVPANHFSAAGDTSAAVPFSIKLTGCVLDKDATGATANYTGAAITFKGTAVSGKADVLALSPSASGAGDETKPAANVGIQILQNGTAVAVDGSKASAKQTIQAGSNTIPFGADYVATDAGVTPGSANSVVDFQVTYS</sequence>
<dbReference type="InterPro" id="IPR036937">
    <property type="entry name" value="Adhesion_dom_fimbrial_sf"/>
</dbReference>
<dbReference type="PANTHER" id="PTHR33420:SF3">
    <property type="entry name" value="FIMBRIAL SUBUNIT ELFA"/>
    <property type="match status" value="1"/>
</dbReference>
<comment type="caution">
    <text evidence="7">The sequence shown here is derived from an EMBL/GenBank/DDBJ whole genome shotgun (WGS) entry which is preliminary data.</text>
</comment>
<dbReference type="InterPro" id="IPR008966">
    <property type="entry name" value="Adhesion_dom_sf"/>
</dbReference>
<dbReference type="InterPro" id="IPR050263">
    <property type="entry name" value="Bact_Fimbrial_Adh_Pro"/>
</dbReference>
<evidence type="ECO:0000256" key="2">
    <source>
        <dbReference type="ARBA" id="ARBA00006671"/>
    </source>
</evidence>
<dbReference type="Pfam" id="PF00419">
    <property type="entry name" value="Fimbrial"/>
    <property type="match status" value="1"/>
</dbReference>
<dbReference type="InterPro" id="IPR000259">
    <property type="entry name" value="Adhesion_dom_fimbrial"/>
</dbReference>
<dbReference type="Proteomes" id="UP000324255">
    <property type="component" value="Unassembled WGS sequence"/>
</dbReference>
<dbReference type="PANTHER" id="PTHR33420">
    <property type="entry name" value="FIMBRIAL SUBUNIT ELFA-RELATED"/>
    <property type="match status" value="1"/>
</dbReference>
<dbReference type="SUPFAM" id="SSF49401">
    <property type="entry name" value="Bacterial adhesins"/>
    <property type="match status" value="1"/>
</dbReference>
<feature type="signal peptide" evidence="5">
    <location>
        <begin position="1"/>
        <end position="22"/>
    </location>
</feature>
<gene>
    <name evidence="7" type="ORF">F3I20_22485</name>
</gene>
<dbReference type="AlphaFoldDB" id="A0AB34CDI2"/>
<feature type="chain" id="PRO_5044222677" evidence="5">
    <location>
        <begin position="23"/>
        <end position="201"/>
    </location>
</feature>
<dbReference type="Gene3D" id="2.60.40.1090">
    <property type="entry name" value="Fimbrial-type adhesion domain"/>
    <property type="match status" value="1"/>
</dbReference>
<comment type="subcellular location">
    <subcellularLocation>
        <location evidence="1">Fimbrium</location>
    </subcellularLocation>
</comment>
<name>A0AB34CDI2_9GAMM</name>
<evidence type="ECO:0000256" key="1">
    <source>
        <dbReference type="ARBA" id="ARBA00004561"/>
    </source>
</evidence>
<dbReference type="EMBL" id="VWVM01000030">
    <property type="protein sequence ID" value="KAA6118475.1"/>
    <property type="molecule type" value="Genomic_DNA"/>
</dbReference>
<evidence type="ECO:0000256" key="5">
    <source>
        <dbReference type="SAM" id="SignalP"/>
    </source>
</evidence>
<accession>A0AB34CDI2</accession>
<evidence type="ECO:0000313" key="7">
    <source>
        <dbReference type="EMBL" id="KAA6118475.1"/>
    </source>
</evidence>
<comment type="similarity">
    <text evidence="2">Belongs to the fimbrial protein family.</text>
</comment>
<reference evidence="7 8" key="1">
    <citation type="submission" date="2019-09" db="EMBL/GenBank/DDBJ databases">
        <title>Genomic diversity of phyloplane-associated Pantoea species in Pakistan cotton crop.</title>
        <authorList>
            <person name="Tufail M.R."/>
            <person name="Cook D.R."/>
        </authorList>
    </citation>
    <scope>NUCLEOTIDE SEQUENCE [LARGE SCALE GENOMIC DNA]</scope>
    <source>
        <strain evidence="7 8">B_8</strain>
    </source>
</reference>
<proteinExistence type="inferred from homology"/>
<keyword evidence="8" id="KW-1185">Reference proteome</keyword>
<evidence type="ECO:0000256" key="3">
    <source>
        <dbReference type="ARBA" id="ARBA00022729"/>
    </source>
</evidence>
<evidence type="ECO:0000313" key="8">
    <source>
        <dbReference type="Proteomes" id="UP000324255"/>
    </source>
</evidence>
<evidence type="ECO:0000259" key="6">
    <source>
        <dbReference type="Pfam" id="PF00419"/>
    </source>
</evidence>
<dbReference type="GO" id="GO:0009289">
    <property type="term" value="C:pilus"/>
    <property type="evidence" value="ECO:0007669"/>
    <property type="project" value="UniProtKB-SubCell"/>
</dbReference>
<protein>
    <submittedName>
        <fullName evidence="7">Type 1 fimbrial protein</fullName>
    </submittedName>
</protein>